<proteinExistence type="predicted"/>
<dbReference type="Gene3D" id="1.10.101.10">
    <property type="entry name" value="PGBD-like superfamily/PGBD"/>
    <property type="match status" value="1"/>
</dbReference>
<dbReference type="AlphaFoldDB" id="A0A5M6CVY8"/>
<comment type="caution">
    <text evidence="3">The sequence shown here is derived from an EMBL/GenBank/DDBJ whole genome shotgun (WGS) entry which is preliminary data.</text>
</comment>
<protein>
    <submittedName>
        <fullName evidence="3">N-acetylmuramoyl-L-alanine amidase</fullName>
    </submittedName>
</protein>
<gene>
    <name evidence="3" type="ORF">F0145_25985</name>
</gene>
<dbReference type="GO" id="GO:0008745">
    <property type="term" value="F:N-acetylmuramoyl-L-alanine amidase activity"/>
    <property type="evidence" value="ECO:0007669"/>
    <property type="project" value="InterPro"/>
</dbReference>
<sequence length="246" mass="26575">MPHSLIWLPHVLKEAGLKVALVDGWEDRGRGDVRTIRGVICHHTGTNEKRGNMPTLHTLIHGRSDLRGPLAQLGLGRDGTYYVIAAGRSNHAGEGIWKGLTNGNANFIGIEAENTGRANDFPWPTIQMEAYHRGVAAILKHVGQSAEFCAGHREYALPAGRKPDPIFNMHAFRDSVAAILNGTAPGPVLIPPEEPAPPGGTTTGRPTLRRGASGELVKLFQVKIRVEADGNFGPKTEAALRAFQRE</sequence>
<dbReference type="InterPro" id="IPR036366">
    <property type="entry name" value="PGBDSf"/>
</dbReference>
<dbReference type="SUPFAM" id="SSF55846">
    <property type="entry name" value="N-acetylmuramoyl-L-alanine amidase-like"/>
    <property type="match status" value="1"/>
</dbReference>
<dbReference type="SUPFAM" id="SSF47090">
    <property type="entry name" value="PGBD-like"/>
    <property type="match status" value="1"/>
</dbReference>
<feature type="non-terminal residue" evidence="3">
    <location>
        <position position="246"/>
    </location>
</feature>
<evidence type="ECO:0000256" key="1">
    <source>
        <dbReference type="SAM" id="MobiDB-lite"/>
    </source>
</evidence>
<dbReference type="Gene3D" id="3.40.80.10">
    <property type="entry name" value="Peptidoglycan recognition protein-like"/>
    <property type="match status" value="1"/>
</dbReference>
<evidence type="ECO:0000313" key="3">
    <source>
        <dbReference type="EMBL" id="KAA5538540.1"/>
    </source>
</evidence>
<dbReference type="GO" id="GO:0009253">
    <property type="term" value="P:peptidoglycan catabolic process"/>
    <property type="evidence" value="ECO:0007669"/>
    <property type="project" value="InterPro"/>
</dbReference>
<dbReference type="InterPro" id="IPR036365">
    <property type="entry name" value="PGBD-like_sf"/>
</dbReference>
<keyword evidence="4" id="KW-1185">Reference proteome</keyword>
<evidence type="ECO:0000259" key="2">
    <source>
        <dbReference type="SMART" id="SM00644"/>
    </source>
</evidence>
<dbReference type="Proteomes" id="UP000323426">
    <property type="component" value="Unassembled WGS sequence"/>
</dbReference>
<dbReference type="Pfam" id="PF01510">
    <property type="entry name" value="Amidase_2"/>
    <property type="match status" value="1"/>
</dbReference>
<dbReference type="SMART" id="SM00644">
    <property type="entry name" value="Ami_2"/>
    <property type="match status" value="1"/>
</dbReference>
<feature type="compositionally biased region" description="Low complexity" evidence="1">
    <location>
        <begin position="199"/>
        <end position="209"/>
    </location>
</feature>
<feature type="domain" description="N-acetylmuramoyl-L-alanine amidase" evidence="2">
    <location>
        <begin position="24"/>
        <end position="166"/>
    </location>
</feature>
<dbReference type="InterPro" id="IPR036505">
    <property type="entry name" value="Amidase/PGRP_sf"/>
</dbReference>
<feature type="region of interest" description="Disordered" evidence="1">
    <location>
        <begin position="189"/>
        <end position="209"/>
    </location>
</feature>
<reference evidence="3 4" key="1">
    <citation type="submission" date="2019-09" db="EMBL/GenBank/DDBJ databases">
        <title>Genome sequence and assembly of Adhaeribacter sp.</title>
        <authorList>
            <person name="Chhetri G."/>
        </authorList>
    </citation>
    <scope>NUCLEOTIDE SEQUENCE [LARGE SCALE GENOMIC DNA]</scope>
    <source>
        <strain evidence="3 4">DK36</strain>
    </source>
</reference>
<feature type="compositionally biased region" description="Pro residues" evidence="1">
    <location>
        <begin position="189"/>
        <end position="198"/>
    </location>
</feature>
<accession>A0A5M6CVY8</accession>
<name>A0A5M6CVY8_9BACT</name>
<organism evidence="3 4">
    <name type="scientific">Adhaeribacter rhizoryzae</name>
    <dbReference type="NCBI Taxonomy" id="2607907"/>
    <lineage>
        <taxon>Bacteria</taxon>
        <taxon>Pseudomonadati</taxon>
        <taxon>Bacteroidota</taxon>
        <taxon>Cytophagia</taxon>
        <taxon>Cytophagales</taxon>
        <taxon>Hymenobacteraceae</taxon>
        <taxon>Adhaeribacter</taxon>
    </lineage>
</organism>
<dbReference type="InterPro" id="IPR002502">
    <property type="entry name" value="Amidase_domain"/>
</dbReference>
<evidence type="ECO:0000313" key="4">
    <source>
        <dbReference type="Proteomes" id="UP000323426"/>
    </source>
</evidence>
<dbReference type="EMBL" id="VWSF01000049">
    <property type="protein sequence ID" value="KAA5538540.1"/>
    <property type="molecule type" value="Genomic_DNA"/>
</dbReference>